<dbReference type="PROSITE" id="PS50158">
    <property type="entry name" value="ZF_CCHC"/>
    <property type="match status" value="1"/>
</dbReference>
<dbReference type="RefSeq" id="XP_072837450.1">
    <property type="nucleotide sequence ID" value="XM_072981349.1"/>
</dbReference>
<feature type="domain" description="CCHC-type" evidence="4">
    <location>
        <begin position="369"/>
        <end position="382"/>
    </location>
</feature>
<feature type="compositionally biased region" description="Polar residues" evidence="3">
    <location>
        <begin position="117"/>
        <end position="136"/>
    </location>
</feature>
<evidence type="ECO:0000256" key="3">
    <source>
        <dbReference type="SAM" id="MobiDB-lite"/>
    </source>
</evidence>
<dbReference type="InterPro" id="IPR001878">
    <property type="entry name" value="Znf_CCHC"/>
</dbReference>
<dbReference type="PANTHER" id="PTHR46888">
    <property type="entry name" value="ZINC KNUCKLE DOMAINCONTAINING PROTEIN-RELATED"/>
    <property type="match status" value="1"/>
</dbReference>
<dbReference type="SUPFAM" id="SSF57756">
    <property type="entry name" value="Retrovirus zinc finger-like domains"/>
    <property type="match status" value="1"/>
</dbReference>
<dbReference type="InterPro" id="IPR003309">
    <property type="entry name" value="SCAN_dom"/>
</dbReference>
<dbReference type="InterPro" id="IPR036875">
    <property type="entry name" value="Znf_CCHC_sf"/>
</dbReference>
<evidence type="ECO:0000259" key="5">
    <source>
        <dbReference type="PROSITE" id="PS50804"/>
    </source>
</evidence>
<keyword evidence="1" id="KW-0863">Zinc-finger</keyword>
<dbReference type="Gene3D" id="1.10.4020.10">
    <property type="entry name" value="DNA breaking-rejoining enzymes"/>
    <property type="match status" value="1"/>
</dbReference>
<name>A0ABM5EWB8_9SAUR</name>
<organism evidence="6 7">
    <name type="scientific">Pogona vitticeps</name>
    <name type="common">central bearded dragon</name>
    <dbReference type="NCBI Taxonomy" id="103695"/>
    <lineage>
        <taxon>Eukaryota</taxon>
        <taxon>Metazoa</taxon>
        <taxon>Chordata</taxon>
        <taxon>Craniata</taxon>
        <taxon>Vertebrata</taxon>
        <taxon>Euteleostomi</taxon>
        <taxon>Lepidosauria</taxon>
        <taxon>Squamata</taxon>
        <taxon>Bifurcata</taxon>
        <taxon>Unidentata</taxon>
        <taxon>Episquamata</taxon>
        <taxon>Toxicofera</taxon>
        <taxon>Iguania</taxon>
        <taxon>Acrodonta</taxon>
        <taxon>Agamidae</taxon>
        <taxon>Amphibolurinae</taxon>
        <taxon>Pogona</taxon>
    </lineage>
</organism>
<evidence type="ECO:0000256" key="2">
    <source>
        <dbReference type="SAM" id="Coils"/>
    </source>
</evidence>
<feature type="domain" description="SCAN box" evidence="5">
    <location>
        <begin position="218"/>
        <end position="295"/>
    </location>
</feature>
<accession>A0ABM5EWB8</accession>
<feature type="region of interest" description="Disordered" evidence="3">
    <location>
        <begin position="320"/>
        <end position="352"/>
    </location>
</feature>
<feature type="region of interest" description="Disordered" evidence="3">
    <location>
        <begin position="1"/>
        <end position="42"/>
    </location>
</feature>
<keyword evidence="6" id="KW-1185">Reference proteome</keyword>
<evidence type="ECO:0000313" key="7">
    <source>
        <dbReference type="RefSeq" id="XP_072837450.1"/>
    </source>
</evidence>
<dbReference type="Pfam" id="PF02023">
    <property type="entry name" value="SCAN"/>
    <property type="match status" value="1"/>
</dbReference>
<feature type="region of interest" description="Disordered" evidence="3">
    <location>
        <begin position="116"/>
        <end position="139"/>
    </location>
</feature>
<dbReference type="Proteomes" id="UP001652642">
    <property type="component" value="Chromosome 11"/>
</dbReference>
<reference evidence="7" key="1">
    <citation type="submission" date="2025-08" db="UniProtKB">
        <authorList>
            <consortium name="RefSeq"/>
        </authorList>
    </citation>
    <scope>IDENTIFICATION</scope>
</reference>
<feature type="coiled-coil region" evidence="2">
    <location>
        <begin position="54"/>
        <end position="112"/>
    </location>
</feature>
<keyword evidence="1" id="KW-0862">Zinc</keyword>
<dbReference type="PANTHER" id="PTHR46888:SF11">
    <property type="entry name" value="SCAN BOX DOMAIN-CONTAINING PROTEIN"/>
    <property type="match status" value="1"/>
</dbReference>
<dbReference type="Gene3D" id="4.10.60.10">
    <property type="entry name" value="Zinc finger, CCHC-type"/>
    <property type="match status" value="1"/>
</dbReference>
<evidence type="ECO:0000259" key="4">
    <source>
        <dbReference type="PROSITE" id="PS50158"/>
    </source>
</evidence>
<keyword evidence="2" id="KW-0175">Coiled coil</keyword>
<dbReference type="InterPro" id="IPR038269">
    <property type="entry name" value="SCAN_sf"/>
</dbReference>
<evidence type="ECO:0000256" key="1">
    <source>
        <dbReference type="PROSITE-ProRule" id="PRU00047"/>
    </source>
</evidence>
<protein>
    <recommendedName>
        <fullName evidence="8">CCHC-type domain-containing protein</fullName>
    </recommendedName>
</protein>
<sequence length="592" mass="67768">MPLTCSQMAEVSEQRDQAMSDWSGDESNGEGRVASVQEEANGEQLSELRKIQLAQAHEVQMRQLEIERERIALEKEERERERQRQFELEKMEREAERERIALEKEKMAFEIRRMEILNQNNNNNRDSGTEPSQLSKSDLKKFPTYKQGDCPENFLKIFERSCADFSVRETEKMIILRSLLSGKMADVYADMPVELSKDYSEFKKMVYNRFGINSEHLRMKFRKLSKKADESYTQLGFNLEKCLDRWLEQENVKTFQELKNVVGLEQFYSLLHGELKFLVQERKPTDVRNAAQIADFISQIRGPSCYEGSGVRKTWDPKFSKEQAQRQTKVGGHFSEKPSEQGQHSKQVLEGKEKLERFDGKSSWGERICFICKKKGHIAAQCFNTRQNKEIPPEKVNVKEAKAVFCVQSKPQASSSESSVTMETQAEAVRSSELDTLKELPLAEVVHCYYIQTNCALLECAGDRIKVFENDYTALRDTCSQISICHSDIVPQSCMIADQTLSAKGIGSELVSLPVADLKIEYQGWKGLWRVGVSSEIPTPFLIGNDLTKHVKSALVVTRSQSVQSEASNETDSQEPEKFQFYPSLIIVDLSN</sequence>
<dbReference type="PROSITE" id="PS50804">
    <property type="entry name" value="SCAN_BOX"/>
    <property type="match status" value="1"/>
</dbReference>
<evidence type="ECO:0000313" key="6">
    <source>
        <dbReference type="Proteomes" id="UP001652642"/>
    </source>
</evidence>
<keyword evidence="1" id="KW-0479">Metal-binding</keyword>
<dbReference type="SUPFAM" id="SSF47353">
    <property type="entry name" value="Retrovirus capsid dimerization domain-like"/>
    <property type="match status" value="1"/>
</dbReference>
<gene>
    <name evidence="7" type="primary">LOC140702332</name>
</gene>
<evidence type="ECO:0008006" key="8">
    <source>
        <dbReference type="Google" id="ProtNLM"/>
    </source>
</evidence>
<proteinExistence type="predicted"/>
<dbReference type="GeneID" id="140702332"/>